<dbReference type="PANTHER" id="PTHR11099:SF6">
    <property type="entry name" value="VACUOLAR PROTEIN SORTING-ASSOCIATED PROTEIN 35B"/>
    <property type="match status" value="1"/>
</dbReference>
<sequence>MDAVEFILENFTEMNKLWVRMQLETSIPIFVLQRLGRVREKPEKERSALQELIEGVDLEIYKETVLPRVLEQFMCSLMSITCRLLRSKTPSCRCTTHSPDLRRNPSPRFPPKIPKQLVSLAAVTPTDFAATGLGPLLSFRSTNIQACLTW</sequence>
<proteinExistence type="predicted"/>
<comment type="caution">
    <text evidence="1">The sequence shown here is derived from an EMBL/GenBank/DDBJ whole genome shotgun (WGS) entry which is preliminary data.</text>
</comment>
<dbReference type="InterPro" id="IPR005378">
    <property type="entry name" value="Vps35"/>
</dbReference>
<dbReference type="GO" id="GO:0005770">
    <property type="term" value="C:late endosome"/>
    <property type="evidence" value="ECO:0007669"/>
    <property type="project" value="TreeGrafter"/>
</dbReference>
<reference evidence="2" key="1">
    <citation type="journal article" date="2019" name="Plant Biotechnol. J.">
        <title>Genome sequencing of the Australian wild diploid species Gossypium australe highlights disease resistance and delayed gland morphogenesis.</title>
        <authorList>
            <person name="Cai Y."/>
            <person name="Cai X."/>
            <person name="Wang Q."/>
            <person name="Wang P."/>
            <person name="Zhang Y."/>
            <person name="Cai C."/>
            <person name="Xu Y."/>
            <person name="Wang K."/>
            <person name="Zhou Z."/>
            <person name="Wang C."/>
            <person name="Geng S."/>
            <person name="Li B."/>
            <person name="Dong Q."/>
            <person name="Hou Y."/>
            <person name="Wang H."/>
            <person name="Ai P."/>
            <person name="Liu Z."/>
            <person name="Yi F."/>
            <person name="Sun M."/>
            <person name="An G."/>
            <person name="Cheng J."/>
            <person name="Zhang Y."/>
            <person name="Shi Q."/>
            <person name="Xie Y."/>
            <person name="Shi X."/>
            <person name="Chang Y."/>
            <person name="Huang F."/>
            <person name="Chen Y."/>
            <person name="Hong S."/>
            <person name="Mi L."/>
            <person name="Sun Q."/>
            <person name="Zhang L."/>
            <person name="Zhou B."/>
            <person name="Peng R."/>
            <person name="Zhang X."/>
            <person name="Liu F."/>
        </authorList>
    </citation>
    <scope>NUCLEOTIDE SEQUENCE [LARGE SCALE GENOMIC DNA]</scope>
    <source>
        <strain evidence="2">cv. PA1801</strain>
    </source>
</reference>
<dbReference type="EMBL" id="SMMG02000001">
    <property type="protein sequence ID" value="KAA3487320.1"/>
    <property type="molecule type" value="Genomic_DNA"/>
</dbReference>
<gene>
    <name evidence="1" type="ORF">EPI10_031155</name>
</gene>
<dbReference type="OrthoDB" id="1747751at2759"/>
<dbReference type="GO" id="GO:0030906">
    <property type="term" value="C:retromer, cargo-selective complex"/>
    <property type="evidence" value="ECO:0007669"/>
    <property type="project" value="InterPro"/>
</dbReference>
<name>A0A5B6WZI1_9ROSI</name>
<dbReference type="Pfam" id="PF03635">
    <property type="entry name" value="Vps35"/>
    <property type="match status" value="1"/>
</dbReference>
<dbReference type="AlphaFoldDB" id="A0A5B6WZI1"/>
<evidence type="ECO:0000313" key="2">
    <source>
        <dbReference type="Proteomes" id="UP000325315"/>
    </source>
</evidence>
<protein>
    <submittedName>
        <fullName evidence="1">Vacuolar protein sorting-associated protein 35B-like isoform X1</fullName>
    </submittedName>
</protein>
<dbReference type="Proteomes" id="UP000325315">
    <property type="component" value="Unassembled WGS sequence"/>
</dbReference>
<dbReference type="GO" id="GO:0042147">
    <property type="term" value="P:retrograde transport, endosome to Golgi"/>
    <property type="evidence" value="ECO:0007669"/>
    <property type="project" value="InterPro"/>
</dbReference>
<organism evidence="1 2">
    <name type="scientific">Gossypium australe</name>
    <dbReference type="NCBI Taxonomy" id="47621"/>
    <lineage>
        <taxon>Eukaryota</taxon>
        <taxon>Viridiplantae</taxon>
        <taxon>Streptophyta</taxon>
        <taxon>Embryophyta</taxon>
        <taxon>Tracheophyta</taxon>
        <taxon>Spermatophyta</taxon>
        <taxon>Magnoliopsida</taxon>
        <taxon>eudicotyledons</taxon>
        <taxon>Gunneridae</taxon>
        <taxon>Pentapetalae</taxon>
        <taxon>rosids</taxon>
        <taxon>malvids</taxon>
        <taxon>Malvales</taxon>
        <taxon>Malvaceae</taxon>
        <taxon>Malvoideae</taxon>
        <taxon>Gossypium</taxon>
    </lineage>
</organism>
<dbReference type="GO" id="GO:0006886">
    <property type="term" value="P:intracellular protein transport"/>
    <property type="evidence" value="ECO:0007669"/>
    <property type="project" value="TreeGrafter"/>
</dbReference>
<accession>A0A5B6WZI1</accession>
<dbReference type="GO" id="GO:0005829">
    <property type="term" value="C:cytosol"/>
    <property type="evidence" value="ECO:0007669"/>
    <property type="project" value="GOC"/>
</dbReference>
<keyword evidence="2" id="KW-1185">Reference proteome</keyword>
<dbReference type="PANTHER" id="PTHR11099">
    <property type="entry name" value="VACUOLAR SORTING PROTEIN 35"/>
    <property type="match status" value="1"/>
</dbReference>
<evidence type="ECO:0000313" key="1">
    <source>
        <dbReference type="EMBL" id="KAA3487320.1"/>
    </source>
</evidence>